<name>A0ABN8U3V0_9BACL</name>
<keyword evidence="2" id="KW-1185">Reference proteome</keyword>
<comment type="caution">
    <text evidence="1">The sequence shown here is derived from an EMBL/GenBank/DDBJ whole genome shotgun (WGS) entry which is preliminary data.</text>
</comment>
<reference evidence="1" key="1">
    <citation type="submission" date="2022-06" db="EMBL/GenBank/DDBJ databases">
        <authorList>
            <person name="Dietemann V."/>
            <person name="Ory F."/>
            <person name="Dainat B."/>
            <person name="Oberhansli S."/>
        </authorList>
    </citation>
    <scope>NUCLEOTIDE SEQUENCE</scope>
    <source>
        <strain evidence="1">Ena-SAMPLE-TAB-26-04-2022-14:26:32:270-5432</strain>
    </source>
</reference>
<evidence type="ECO:0000313" key="2">
    <source>
        <dbReference type="Proteomes" id="UP001154322"/>
    </source>
</evidence>
<proteinExistence type="predicted"/>
<dbReference type="EMBL" id="CALYLO010000002">
    <property type="protein sequence ID" value="CAH8244918.1"/>
    <property type="molecule type" value="Genomic_DNA"/>
</dbReference>
<accession>A0ABN8U3V0</accession>
<gene>
    <name evidence="1" type="ORF">WJ0W_002149</name>
</gene>
<organism evidence="1 2">
    <name type="scientific">Paenibacillus melissococcoides</name>
    <dbReference type="NCBI Taxonomy" id="2912268"/>
    <lineage>
        <taxon>Bacteria</taxon>
        <taxon>Bacillati</taxon>
        <taxon>Bacillota</taxon>
        <taxon>Bacilli</taxon>
        <taxon>Bacillales</taxon>
        <taxon>Paenibacillaceae</taxon>
        <taxon>Paenibacillus</taxon>
    </lineage>
</organism>
<evidence type="ECO:0000313" key="1">
    <source>
        <dbReference type="EMBL" id="CAH8244918.1"/>
    </source>
</evidence>
<protein>
    <submittedName>
        <fullName evidence="1">Uncharacterized protein</fullName>
    </submittedName>
</protein>
<sequence>MDYRAQTLFFSLIDRIKQRTKGKRGITPGIGKLKLIDSSGLTLPPILAKWSYCSKSSHGVKMHTSLVVAHSKTRYPDIQKWVEDKTKLPRFIEIAGILSCFLNGSSSMFDW</sequence>
<dbReference type="Proteomes" id="UP001154322">
    <property type="component" value="Unassembled WGS sequence"/>
</dbReference>
<dbReference type="RefSeq" id="WP_261944837.1">
    <property type="nucleotide sequence ID" value="NZ_AP031286.1"/>
</dbReference>